<dbReference type="RefSeq" id="XP_013278952.1">
    <property type="nucleotide sequence ID" value="XM_013423498.1"/>
</dbReference>
<dbReference type="PANTHER" id="PTHR46082">
    <property type="entry name" value="ATP/GTP-BINDING PROTEIN-RELATED"/>
    <property type="match status" value="1"/>
</dbReference>
<evidence type="ECO:0008006" key="5">
    <source>
        <dbReference type="Google" id="ProtNLM"/>
    </source>
</evidence>
<sequence>MADNDIDDLDLLESAPGTLLAIARVSTMVGIKRLHQGLGNLGGELAALSEITQRPESTLQGEKFKRRWHRKEPSEDFIFLLRLSERSPSSSRVEADLEAGLLAYASAGKLPKLIALVKGFAGHQPPSATAQDSRQSFFGRRPGQLTMQEDYPKHVRQQLYQMLREHSRCECVVETSESADAVPQNRRHLSRLRLRPSRNSNETFIRYDMVFSSRPVLSSTLKRIDWQHMQFQVPSERLGREGAGISSRDASLHHHTVEPRLCSYMISPNDYQICLQVHRNYLWLLYNRLPLEAHVTASPSLSLSETLETGRLSDKMKVILAYIIAISVWEFYNSDWMSRPWSADDIHFLQEQPGIDRSTPVIFVNKPYLAVQLEESDGHQNDYSGIIGQVHQYPKILALGWLLIEIATGIRARDLSRNDEVNINSEWLSAQEFLSRGMPWDTFDYRNYWEAVRNCVSNQFIIEGPSSGISLVDVEDTRLMILEDVVRPLEDLLIGTGWIHDIWTIGSVKPLMAKPILAADALLAGNANGPRHNNTMQPESNGIGAQSQTVAETIFPADVSVRSSTQSRPRTRQDFGIGIICALTIEADCIISLFDQHWDDDDHRYGKALKDPNAYTIGRIGHHNVVVVHMPSTGKVSAASVAWGLESSFCNIQLVLVVGICGGVPYYRHHSKREIFLGDVIISRSLIQYDFGRQYPTGFECKDCLEGGSGKPPVEIRSLLAKLETSHHRRRLERKMNRLLEALQARDERVAYPGAEADTLFACSSLHRHHGAGNCQTCQWAEPDGICRAAIKSSCEDLGCYSKGIVQRTRSQSGTQPGRTAGERSSYRPAIHIGIMGSGDTVMKSGRHREKVALKYDVLGFEMEGAGIWDFFPSLVIKAVCDYADSHKNKKWQMYAAATAAAATKAFLEEWRPGSEPPVD</sequence>
<protein>
    <recommendedName>
        <fullName evidence="5">Nucleoside phosphorylase domain-containing protein</fullName>
    </recommendedName>
</protein>
<dbReference type="InterPro" id="IPR035994">
    <property type="entry name" value="Nucleoside_phosphorylase_sf"/>
</dbReference>
<dbReference type="PANTHER" id="PTHR46082:SF6">
    <property type="entry name" value="AAA+ ATPASE DOMAIN-CONTAINING PROTEIN-RELATED"/>
    <property type="match status" value="1"/>
</dbReference>
<evidence type="ECO:0000259" key="1">
    <source>
        <dbReference type="Pfam" id="PF01048"/>
    </source>
</evidence>
<evidence type="ECO:0000313" key="3">
    <source>
        <dbReference type="EMBL" id="KIW75144.1"/>
    </source>
</evidence>
<gene>
    <name evidence="3" type="ORF">Z517_11916</name>
</gene>
<dbReference type="HOGENOM" id="CLU_012073_1_0_1"/>
<dbReference type="InterPro" id="IPR056002">
    <property type="entry name" value="DUF7580"/>
</dbReference>
<dbReference type="GO" id="GO:0009116">
    <property type="term" value="P:nucleoside metabolic process"/>
    <property type="evidence" value="ECO:0007669"/>
    <property type="project" value="InterPro"/>
</dbReference>
<name>A0A0D2GRQ9_9EURO</name>
<dbReference type="Gene3D" id="3.40.50.1580">
    <property type="entry name" value="Nucleoside phosphorylase domain"/>
    <property type="match status" value="1"/>
</dbReference>
<dbReference type="SUPFAM" id="SSF53167">
    <property type="entry name" value="Purine and uridine phosphorylases"/>
    <property type="match status" value="1"/>
</dbReference>
<dbReference type="OrthoDB" id="1658288at2759"/>
<dbReference type="InterPro" id="IPR000845">
    <property type="entry name" value="Nucleoside_phosphorylase_d"/>
</dbReference>
<dbReference type="Proteomes" id="UP000053029">
    <property type="component" value="Unassembled WGS sequence"/>
</dbReference>
<dbReference type="STRING" id="1442368.A0A0D2GRQ9"/>
<dbReference type="Pfam" id="PF01048">
    <property type="entry name" value="PNP_UDP_1"/>
    <property type="match status" value="1"/>
</dbReference>
<proteinExistence type="predicted"/>
<dbReference type="EMBL" id="KN846976">
    <property type="protein sequence ID" value="KIW75144.1"/>
    <property type="molecule type" value="Genomic_DNA"/>
</dbReference>
<feature type="domain" description="DUF7580" evidence="2">
    <location>
        <begin position="158"/>
        <end position="492"/>
    </location>
</feature>
<dbReference type="AlphaFoldDB" id="A0A0D2GRQ9"/>
<dbReference type="Pfam" id="PF24476">
    <property type="entry name" value="DUF7580"/>
    <property type="match status" value="1"/>
</dbReference>
<reference evidence="3 4" key="1">
    <citation type="submission" date="2015-01" db="EMBL/GenBank/DDBJ databases">
        <title>The Genome Sequence of Fonsecaea pedrosoi CBS 271.37.</title>
        <authorList>
            <consortium name="The Broad Institute Genomics Platform"/>
            <person name="Cuomo C."/>
            <person name="de Hoog S."/>
            <person name="Gorbushina A."/>
            <person name="Stielow B."/>
            <person name="Teixiera M."/>
            <person name="Abouelleil A."/>
            <person name="Chapman S.B."/>
            <person name="Priest M."/>
            <person name="Young S.K."/>
            <person name="Wortman J."/>
            <person name="Nusbaum C."/>
            <person name="Birren B."/>
        </authorList>
    </citation>
    <scope>NUCLEOTIDE SEQUENCE [LARGE SCALE GENOMIC DNA]</scope>
    <source>
        <strain evidence="3 4">CBS 271.37</strain>
    </source>
</reference>
<dbReference type="InterPro" id="IPR053137">
    <property type="entry name" value="NLR-like"/>
</dbReference>
<feature type="domain" description="Nucleoside phosphorylase" evidence="1">
    <location>
        <begin position="577"/>
        <end position="697"/>
    </location>
</feature>
<organism evidence="3 4">
    <name type="scientific">Fonsecaea pedrosoi CBS 271.37</name>
    <dbReference type="NCBI Taxonomy" id="1442368"/>
    <lineage>
        <taxon>Eukaryota</taxon>
        <taxon>Fungi</taxon>
        <taxon>Dikarya</taxon>
        <taxon>Ascomycota</taxon>
        <taxon>Pezizomycotina</taxon>
        <taxon>Eurotiomycetes</taxon>
        <taxon>Chaetothyriomycetidae</taxon>
        <taxon>Chaetothyriales</taxon>
        <taxon>Herpotrichiellaceae</taxon>
        <taxon>Fonsecaea</taxon>
    </lineage>
</organism>
<dbReference type="GO" id="GO:0003824">
    <property type="term" value="F:catalytic activity"/>
    <property type="evidence" value="ECO:0007669"/>
    <property type="project" value="InterPro"/>
</dbReference>
<dbReference type="GeneID" id="25311406"/>
<accession>A0A0D2GRQ9</accession>
<keyword evidence="4" id="KW-1185">Reference proteome</keyword>
<evidence type="ECO:0000259" key="2">
    <source>
        <dbReference type="Pfam" id="PF24476"/>
    </source>
</evidence>
<dbReference type="VEuPathDB" id="FungiDB:Z517_11916"/>
<evidence type="ECO:0000313" key="4">
    <source>
        <dbReference type="Proteomes" id="UP000053029"/>
    </source>
</evidence>